<dbReference type="GO" id="GO:0016740">
    <property type="term" value="F:transferase activity"/>
    <property type="evidence" value="ECO:0007669"/>
    <property type="project" value="UniProtKB-KW"/>
</dbReference>
<keyword evidence="3" id="KW-0808">Transferase</keyword>
<evidence type="ECO:0000256" key="4">
    <source>
        <dbReference type="ARBA" id="ARBA00022960"/>
    </source>
</evidence>
<dbReference type="PANTHER" id="PTHR41533">
    <property type="entry name" value="L,D-TRANSPEPTIDASE HI_1667-RELATED"/>
    <property type="match status" value="1"/>
</dbReference>
<dbReference type="Pfam" id="PF20142">
    <property type="entry name" value="Scaffold"/>
    <property type="match status" value="1"/>
</dbReference>
<reference evidence="10" key="1">
    <citation type="submission" date="2017-06" db="EMBL/GenBank/DDBJ databases">
        <title>Capnocytophaga spp. assemblies.</title>
        <authorList>
            <person name="Gulvik C.A."/>
        </authorList>
    </citation>
    <scope>NUCLEOTIDE SEQUENCE [LARGE SCALE GENOMIC DNA]</scope>
    <source>
        <strain evidence="10">H2177</strain>
    </source>
</reference>
<dbReference type="SUPFAM" id="SSF141523">
    <property type="entry name" value="L,D-transpeptidase catalytic domain-like"/>
    <property type="match status" value="1"/>
</dbReference>
<evidence type="ECO:0000256" key="3">
    <source>
        <dbReference type="ARBA" id="ARBA00022679"/>
    </source>
</evidence>
<dbReference type="GO" id="GO:0008360">
    <property type="term" value="P:regulation of cell shape"/>
    <property type="evidence" value="ECO:0007669"/>
    <property type="project" value="UniProtKB-UniRule"/>
</dbReference>
<protein>
    <submittedName>
        <fullName evidence="9">Murein L,D-transpeptidase</fullName>
    </submittedName>
</protein>
<gene>
    <name evidence="9" type="ORF">CGC58_00270</name>
</gene>
<dbReference type="Gene3D" id="1.10.101.10">
    <property type="entry name" value="PGBD-like superfamily/PGBD"/>
    <property type="match status" value="1"/>
</dbReference>
<dbReference type="PANTHER" id="PTHR41533:SF2">
    <property type="entry name" value="BLR7131 PROTEIN"/>
    <property type="match status" value="1"/>
</dbReference>
<dbReference type="GO" id="GO:0004180">
    <property type="term" value="F:carboxypeptidase activity"/>
    <property type="evidence" value="ECO:0007669"/>
    <property type="project" value="UniProtKB-ARBA"/>
</dbReference>
<dbReference type="GO" id="GO:0009252">
    <property type="term" value="P:peptidoglycan biosynthetic process"/>
    <property type="evidence" value="ECO:0007669"/>
    <property type="project" value="UniProtKB-UniPathway"/>
</dbReference>
<dbReference type="UniPathway" id="UPA00219"/>
<accession>A0A250FT62</accession>
<dbReference type="GO" id="GO:0071555">
    <property type="term" value="P:cell wall organization"/>
    <property type="evidence" value="ECO:0007669"/>
    <property type="project" value="UniProtKB-UniRule"/>
</dbReference>
<evidence type="ECO:0000313" key="10">
    <source>
        <dbReference type="Proteomes" id="UP000217348"/>
    </source>
</evidence>
<dbReference type="InterPro" id="IPR002477">
    <property type="entry name" value="Peptidoglycan-bd-like"/>
</dbReference>
<evidence type="ECO:0000256" key="7">
    <source>
        <dbReference type="PROSITE-ProRule" id="PRU01373"/>
    </source>
</evidence>
<dbReference type="PROSITE" id="PS51257">
    <property type="entry name" value="PROKAR_LIPOPROTEIN"/>
    <property type="match status" value="1"/>
</dbReference>
<evidence type="ECO:0000259" key="8">
    <source>
        <dbReference type="PROSITE" id="PS52029"/>
    </source>
</evidence>
<comment type="pathway">
    <text evidence="1 7">Cell wall biogenesis; peptidoglycan biosynthesis.</text>
</comment>
<dbReference type="CDD" id="cd16913">
    <property type="entry name" value="YkuD_like"/>
    <property type="match status" value="1"/>
</dbReference>
<dbReference type="Pfam" id="PF01471">
    <property type="entry name" value="PG_binding_1"/>
    <property type="match status" value="1"/>
</dbReference>
<evidence type="ECO:0000256" key="6">
    <source>
        <dbReference type="ARBA" id="ARBA00023316"/>
    </source>
</evidence>
<feature type="domain" description="L,D-TPase catalytic" evidence="8">
    <location>
        <begin position="325"/>
        <end position="503"/>
    </location>
</feature>
<dbReference type="PROSITE" id="PS52029">
    <property type="entry name" value="LD_TPASE"/>
    <property type="match status" value="1"/>
</dbReference>
<evidence type="ECO:0000256" key="5">
    <source>
        <dbReference type="ARBA" id="ARBA00022984"/>
    </source>
</evidence>
<organism evidence="9 10">
    <name type="scientific">Capnocytophaga stomatis</name>
    <dbReference type="NCBI Taxonomy" id="1848904"/>
    <lineage>
        <taxon>Bacteria</taxon>
        <taxon>Pseudomonadati</taxon>
        <taxon>Bacteroidota</taxon>
        <taxon>Flavobacteriia</taxon>
        <taxon>Flavobacteriales</taxon>
        <taxon>Flavobacteriaceae</taxon>
        <taxon>Capnocytophaga</taxon>
    </lineage>
</organism>
<comment type="similarity">
    <text evidence="2">Belongs to the YkuD family.</text>
</comment>
<dbReference type="InterPro" id="IPR038063">
    <property type="entry name" value="Transpep_catalytic_dom"/>
</dbReference>
<evidence type="ECO:0000256" key="2">
    <source>
        <dbReference type="ARBA" id="ARBA00005992"/>
    </source>
</evidence>
<dbReference type="AlphaFoldDB" id="A0A250FT62"/>
<name>A0A250FT62_9FLAO</name>
<dbReference type="Proteomes" id="UP000217348">
    <property type="component" value="Chromosome"/>
</dbReference>
<dbReference type="InterPro" id="IPR036365">
    <property type="entry name" value="PGBD-like_sf"/>
</dbReference>
<feature type="active site" description="Proton donor/acceptor" evidence="7">
    <location>
        <position position="458"/>
    </location>
</feature>
<dbReference type="EMBL" id="CP022387">
    <property type="protein sequence ID" value="ATA88303.1"/>
    <property type="molecule type" value="Genomic_DNA"/>
</dbReference>
<dbReference type="SUPFAM" id="SSF47090">
    <property type="entry name" value="PGBD-like"/>
    <property type="match status" value="1"/>
</dbReference>
<dbReference type="KEGG" id="csto:CGC58_00270"/>
<dbReference type="OrthoDB" id="9778545at2"/>
<keyword evidence="6 7" id="KW-0961">Cell wall biogenesis/degradation</keyword>
<dbReference type="Gene3D" id="2.40.440.10">
    <property type="entry name" value="L,D-transpeptidase catalytic domain-like"/>
    <property type="match status" value="1"/>
</dbReference>
<proteinExistence type="inferred from homology"/>
<dbReference type="InterPro" id="IPR045380">
    <property type="entry name" value="LD_TPept_scaffold_dom"/>
</dbReference>
<keyword evidence="4 7" id="KW-0133">Cell shape</keyword>
<feature type="active site" description="Nucleophile" evidence="7">
    <location>
        <position position="477"/>
    </location>
</feature>
<dbReference type="InterPro" id="IPR036366">
    <property type="entry name" value="PGBDSf"/>
</dbReference>
<evidence type="ECO:0000256" key="1">
    <source>
        <dbReference type="ARBA" id="ARBA00004752"/>
    </source>
</evidence>
<sequence>MKKHFLIFLGIFIVLQSCGNQQTPKELVEEIKQRETYENSKTISLSDTTQKSFNQIFIKDSVLRKSVISDTKNFYKQNGFQTRWLYENKPGKLFYEYMKILENSENYGLNPETYNHKLLLQSVDSLYASSPTLSEIEKLDKEITSSFLLLTSHLGRGRITKLAHGKHVWRRSKKNRDDLEILLKVKDNEKLSEIVEALHPQHSLYKRMSEKYKALKNTEEDSITEVVILKPKEFSIGYKHKSVENLRHNLAQKGYEAIPESSVDKVDSTLLRALMKFQEDKGIKPDGIPGKSTLYYLNMTISQKRDLLELNMERIRLLNNDLGDNYIVVNIPEFKMFIYHKDSMIHQMNVIVGKEYTATPVFVDTLKYVEFRPTWTVPQSIIKNEMIPQIVSQSDPEKYQKRGYTLYENGKKVDPKTINWESPDINKRKFRFVEAPSARNSLGLVKFILTNDMSIYLHDTPSPKLFARENRALSHGCIRVEEPAELAYLLLKNQDDWTREKVVEAMNSGRNQRRIALNTKFLVNMLYITAWVDEKGELIIKNDIYGFDQEQLKELRKFQN</sequence>
<dbReference type="Pfam" id="PF03734">
    <property type="entry name" value="YkuD"/>
    <property type="match status" value="1"/>
</dbReference>
<keyword evidence="5 7" id="KW-0573">Peptidoglycan synthesis</keyword>
<evidence type="ECO:0000313" key="9">
    <source>
        <dbReference type="EMBL" id="ATA88303.1"/>
    </source>
</evidence>
<dbReference type="InterPro" id="IPR005490">
    <property type="entry name" value="LD_TPept_cat_dom"/>
</dbReference>
<dbReference type="InterPro" id="IPR052905">
    <property type="entry name" value="LD-transpeptidase_YkuD-like"/>
</dbReference>
<dbReference type="RefSeq" id="WP_095894582.1">
    <property type="nucleotide sequence ID" value="NZ_CP022387.1"/>
</dbReference>